<dbReference type="Proteomes" id="UP001382904">
    <property type="component" value="Unassembled WGS sequence"/>
</dbReference>
<keyword evidence="2" id="KW-0255">Endonuclease</keyword>
<protein>
    <submittedName>
        <fullName evidence="2">Uma2 family endonuclease</fullName>
    </submittedName>
</protein>
<dbReference type="PANTHER" id="PTHR35400:SF3">
    <property type="entry name" value="SLL1072 PROTEIN"/>
    <property type="match status" value="1"/>
</dbReference>
<dbReference type="Gene3D" id="3.90.1570.10">
    <property type="entry name" value="tt1808, chain A"/>
    <property type="match status" value="1"/>
</dbReference>
<accession>A0ABU8U3U8</accession>
<dbReference type="SUPFAM" id="SSF52980">
    <property type="entry name" value="Restriction endonuclease-like"/>
    <property type="match status" value="1"/>
</dbReference>
<dbReference type="InterPro" id="IPR011335">
    <property type="entry name" value="Restrct_endonuc-II-like"/>
</dbReference>
<proteinExistence type="predicted"/>
<reference evidence="2 3" key="1">
    <citation type="submission" date="2024-03" db="EMBL/GenBank/DDBJ databases">
        <title>Novel Streptomyces species of biotechnological and ecological value are a feature of Machair soil.</title>
        <authorList>
            <person name="Prole J.R."/>
            <person name="Goodfellow M."/>
            <person name="Allenby N."/>
            <person name="Ward A.C."/>
        </authorList>
    </citation>
    <scope>NUCLEOTIDE SEQUENCE [LARGE SCALE GENOMIC DNA]</scope>
    <source>
        <strain evidence="2 3">MS1.HAVA.3</strain>
    </source>
</reference>
<gene>
    <name evidence="2" type="ORF">WKI68_16325</name>
</gene>
<dbReference type="CDD" id="cd06260">
    <property type="entry name" value="DUF820-like"/>
    <property type="match status" value="1"/>
</dbReference>
<comment type="caution">
    <text evidence="2">The sequence shown here is derived from an EMBL/GenBank/DDBJ whole genome shotgun (WGS) entry which is preliminary data.</text>
</comment>
<organism evidence="2 3">
    <name type="scientific">Streptomyces caledonius</name>
    <dbReference type="NCBI Taxonomy" id="3134107"/>
    <lineage>
        <taxon>Bacteria</taxon>
        <taxon>Bacillati</taxon>
        <taxon>Actinomycetota</taxon>
        <taxon>Actinomycetes</taxon>
        <taxon>Kitasatosporales</taxon>
        <taxon>Streptomycetaceae</taxon>
        <taxon>Streptomyces</taxon>
    </lineage>
</organism>
<keyword evidence="2" id="KW-0540">Nuclease</keyword>
<dbReference type="GO" id="GO:0004519">
    <property type="term" value="F:endonuclease activity"/>
    <property type="evidence" value="ECO:0007669"/>
    <property type="project" value="UniProtKB-KW"/>
</dbReference>
<name>A0ABU8U3U8_9ACTN</name>
<dbReference type="Pfam" id="PF05685">
    <property type="entry name" value="Uma2"/>
    <property type="match status" value="1"/>
</dbReference>
<keyword evidence="3" id="KW-1185">Reference proteome</keyword>
<dbReference type="PANTHER" id="PTHR35400">
    <property type="entry name" value="SLR1083 PROTEIN"/>
    <property type="match status" value="1"/>
</dbReference>
<evidence type="ECO:0000313" key="2">
    <source>
        <dbReference type="EMBL" id="MEJ8642557.1"/>
    </source>
</evidence>
<keyword evidence="2" id="KW-0378">Hydrolase</keyword>
<dbReference type="EMBL" id="JBBKAM010000002">
    <property type="protein sequence ID" value="MEJ8642557.1"/>
    <property type="molecule type" value="Genomic_DNA"/>
</dbReference>
<sequence length="198" mass="22353">MTVTTDRPHMTIEGFESLARIGAREVEGLRLEFIDGKLGVKAVPDGDHGLIIEWLLRICIQHRPELFLYGEQGLKVQQYREGRARPDGVLAPSGFMKAQGEWVAPDSVLMVVEVTSYDTDTDTDTDRRDRIEKPRAFAETGIPVYLLIDRDSCEVSVHSEPDGQRYETVRTVSFGKDIELPDPVGITLQTEPLKDWVR</sequence>
<evidence type="ECO:0000313" key="3">
    <source>
        <dbReference type="Proteomes" id="UP001382904"/>
    </source>
</evidence>
<evidence type="ECO:0000259" key="1">
    <source>
        <dbReference type="Pfam" id="PF05685"/>
    </source>
</evidence>
<dbReference type="InterPro" id="IPR008538">
    <property type="entry name" value="Uma2"/>
</dbReference>
<feature type="domain" description="Putative restriction endonuclease" evidence="1">
    <location>
        <begin position="25"/>
        <end position="189"/>
    </location>
</feature>
<dbReference type="InterPro" id="IPR012296">
    <property type="entry name" value="Nuclease_put_TT1808"/>
</dbReference>